<evidence type="ECO:0000256" key="2">
    <source>
        <dbReference type="ARBA" id="ARBA00017562"/>
    </source>
</evidence>
<evidence type="ECO:0000313" key="6">
    <source>
        <dbReference type="EMBL" id="REA62026.1"/>
    </source>
</evidence>
<keyword evidence="4" id="KW-0275">Fatty acid biosynthesis</keyword>
<dbReference type="PROSITE" id="PS50968">
    <property type="entry name" value="BIOTINYL_LIPOYL"/>
    <property type="match status" value="1"/>
</dbReference>
<protein>
    <recommendedName>
        <fullName evidence="2 4">Biotin carboxyl carrier protein of acetyl-CoA carboxylase</fullName>
    </recommendedName>
</protein>
<dbReference type="InterPro" id="IPR000089">
    <property type="entry name" value="Biotin_lipoyl"/>
</dbReference>
<dbReference type="EMBL" id="QNUL01000006">
    <property type="protein sequence ID" value="REA62026.1"/>
    <property type="molecule type" value="Genomic_DNA"/>
</dbReference>
<comment type="pathway">
    <text evidence="4">Lipid metabolism; fatty acid biosynthesis.</text>
</comment>
<organism evidence="6 7">
    <name type="scientific">Dyadobacter luteus</name>
    <dbReference type="NCBI Taxonomy" id="2259619"/>
    <lineage>
        <taxon>Bacteria</taxon>
        <taxon>Pseudomonadati</taxon>
        <taxon>Bacteroidota</taxon>
        <taxon>Cytophagia</taxon>
        <taxon>Cytophagales</taxon>
        <taxon>Spirosomataceae</taxon>
        <taxon>Dyadobacter</taxon>
    </lineage>
</organism>
<evidence type="ECO:0000256" key="4">
    <source>
        <dbReference type="RuleBase" id="RU364072"/>
    </source>
</evidence>
<keyword evidence="4" id="KW-0276">Fatty acid metabolism</keyword>
<dbReference type="PANTHER" id="PTHR45266">
    <property type="entry name" value="OXALOACETATE DECARBOXYLASE ALPHA CHAIN"/>
    <property type="match status" value="1"/>
</dbReference>
<dbReference type="SUPFAM" id="SSF51230">
    <property type="entry name" value="Single hybrid motif"/>
    <property type="match status" value="1"/>
</dbReference>
<dbReference type="GO" id="GO:0006633">
    <property type="term" value="P:fatty acid biosynthetic process"/>
    <property type="evidence" value="ECO:0007669"/>
    <property type="project" value="UniProtKB-UniPathway"/>
</dbReference>
<name>A0A3D8YCD0_9BACT</name>
<dbReference type="Gene3D" id="2.40.50.100">
    <property type="match status" value="1"/>
</dbReference>
<proteinExistence type="predicted"/>
<dbReference type="Pfam" id="PF00364">
    <property type="entry name" value="Biotin_lipoyl"/>
    <property type="match status" value="1"/>
</dbReference>
<evidence type="ECO:0000313" key="7">
    <source>
        <dbReference type="Proteomes" id="UP000256373"/>
    </source>
</evidence>
<dbReference type="OrthoDB" id="9811735at2"/>
<comment type="function">
    <text evidence="1 4">This protein is a component of the acetyl coenzyme A carboxylase complex; first, biotin carboxylase catalyzes the carboxylation of the carrier protein and then the transcarboxylase transfers the carboxyl group to form malonyl-CoA.</text>
</comment>
<dbReference type="Proteomes" id="UP000256373">
    <property type="component" value="Unassembled WGS sequence"/>
</dbReference>
<evidence type="ECO:0000256" key="3">
    <source>
        <dbReference type="ARBA" id="ARBA00023267"/>
    </source>
</evidence>
<evidence type="ECO:0000256" key="1">
    <source>
        <dbReference type="ARBA" id="ARBA00003761"/>
    </source>
</evidence>
<keyword evidence="4" id="KW-0444">Lipid biosynthesis</keyword>
<dbReference type="RefSeq" id="WP_115830660.1">
    <property type="nucleotide sequence ID" value="NZ_QNUL01000006.1"/>
</dbReference>
<dbReference type="CDD" id="cd06850">
    <property type="entry name" value="biotinyl_domain"/>
    <property type="match status" value="1"/>
</dbReference>
<keyword evidence="7" id="KW-1185">Reference proteome</keyword>
<dbReference type="AlphaFoldDB" id="A0A3D8YCD0"/>
<dbReference type="GO" id="GO:0009317">
    <property type="term" value="C:acetyl-CoA carboxylase complex"/>
    <property type="evidence" value="ECO:0007669"/>
    <property type="project" value="InterPro"/>
</dbReference>
<dbReference type="InterPro" id="IPR050709">
    <property type="entry name" value="Biotin_Carboxyl_Carrier/Decarb"/>
</dbReference>
<dbReference type="UniPathway" id="UPA00094"/>
<keyword evidence="4" id="KW-0443">Lipid metabolism</keyword>
<dbReference type="PANTHER" id="PTHR45266:SF3">
    <property type="entry name" value="OXALOACETATE DECARBOXYLASE ALPHA CHAIN"/>
    <property type="match status" value="1"/>
</dbReference>
<dbReference type="PRINTS" id="PR01071">
    <property type="entry name" value="ACOABIOTINCC"/>
</dbReference>
<keyword evidence="3 4" id="KW-0092">Biotin</keyword>
<accession>A0A3D8YCD0</accession>
<dbReference type="GO" id="GO:0003989">
    <property type="term" value="F:acetyl-CoA carboxylase activity"/>
    <property type="evidence" value="ECO:0007669"/>
    <property type="project" value="InterPro"/>
</dbReference>
<dbReference type="InterPro" id="IPR001249">
    <property type="entry name" value="AcCoA_biotinCC"/>
</dbReference>
<feature type="domain" description="Lipoyl-binding" evidence="5">
    <location>
        <begin position="78"/>
        <end position="154"/>
    </location>
</feature>
<gene>
    <name evidence="6" type="primary">accB</name>
    <name evidence="6" type="ORF">DSL64_10205</name>
</gene>
<evidence type="ECO:0000259" key="5">
    <source>
        <dbReference type="PROSITE" id="PS50968"/>
    </source>
</evidence>
<sequence length="156" mass="16550">METKEIQKLIDFIAQSGLDEVNIETNELKIKVKRFGTAPVVYASTPQVAAPIAALQAAPAVQAAAPAAPAESAPSSNLITIKSPMIGTFYRASSPETPAFVNIGDEVKPGKAVCVIEAMKLFNEIESEISGKIVKVLVENATPVEFDQPLFLVEPA</sequence>
<dbReference type="InterPro" id="IPR011053">
    <property type="entry name" value="Single_hybrid_motif"/>
</dbReference>
<dbReference type="NCBIfam" id="TIGR00531">
    <property type="entry name" value="BCCP"/>
    <property type="match status" value="1"/>
</dbReference>
<comment type="caution">
    <text evidence="6">The sequence shown here is derived from an EMBL/GenBank/DDBJ whole genome shotgun (WGS) entry which is preliminary data.</text>
</comment>
<reference evidence="6 7" key="1">
    <citation type="submission" date="2018-07" db="EMBL/GenBank/DDBJ databases">
        <title>Dyadobacter roseus sp. nov., isolated from rose rhizosphere soil.</title>
        <authorList>
            <person name="Chen L."/>
        </authorList>
    </citation>
    <scope>NUCLEOTIDE SEQUENCE [LARGE SCALE GENOMIC DNA]</scope>
    <source>
        <strain evidence="6 7">RS19</strain>
    </source>
</reference>